<keyword evidence="6" id="KW-0539">Nucleus</keyword>
<evidence type="ECO:0000256" key="6">
    <source>
        <dbReference type="ARBA" id="ARBA00023242"/>
    </source>
</evidence>
<feature type="compositionally biased region" description="Low complexity" evidence="7">
    <location>
        <begin position="335"/>
        <end position="348"/>
    </location>
</feature>
<feature type="region of interest" description="Disordered" evidence="7">
    <location>
        <begin position="296"/>
        <end position="330"/>
    </location>
</feature>
<dbReference type="SUPFAM" id="SSF46689">
    <property type="entry name" value="Homeodomain-like"/>
    <property type="match status" value="1"/>
</dbReference>
<dbReference type="InterPro" id="IPR017930">
    <property type="entry name" value="Myb_dom"/>
</dbReference>
<comment type="caution">
    <text evidence="10">The sequence shown here is derived from an EMBL/GenBank/DDBJ whole genome shotgun (WGS) entry which is preliminary data.</text>
</comment>
<evidence type="ECO:0000313" key="11">
    <source>
        <dbReference type="Proteomes" id="UP000813462"/>
    </source>
</evidence>
<gene>
    <name evidence="10" type="ORF">FEM48_Zijuj11G0029500</name>
</gene>
<dbReference type="InterPro" id="IPR051953">
    <property type="entry name" value="Plant_SW-associated_TFs"/>
</dbReference>
<keyword evidence="3" id="KW-0805">Transcription regulation</keyword>
<feature type="compositionally biased region" description="Polar residues" evidence="7">
    <location>
        <begin position="302"/>
        <end position="312"/>
    </location>
</feature>
<keyword evidence="2" id="KW-0677">Repeat</keyword>
<proteinExistence type="predicted"/>
<dbReference type="InterPro" id="IPR009057">
    <property type="entry name" value="Homeodomain-like_sf"/>
</dbReference>
<evidence type="ECO:0000256" key="2">
    <source>
        <dbReference type="ARBA" id="ARBA00022737"/>
    </source>
</evidence>
<evidence type="ECO:0000313" key="10">
    <source>
        <dbReference type="EMBL" id="KAH7513879.1"/>
    </source>
</evidence>
<dbReference type="SMART" id="SM00717">
    <property type="entry name" value="SANT"/>
    <property type="match status" value="1"/>
</dbReference>
<organism evidence="10 11">
    <name type="scientific">Ziziphus jujuba var. spinosa</name>
    <dbReference type="NCBI Taxonomy" id="714518"/>
    <lineage>
        <taxon>Eukaryota</taxon>
        <taxon>Viridiplantae</taxon>
        <taxon>Streptophyta</taxon>
        <taxon>Embryophyta</taxon>
        <taxon>Tracheophyta</taxon>
        <taxon>Spermatophyta</taxon>
        <taxon>Magnoliopsida</taxon>
        <taxon>eudicotyledons</taxon>
        <taxon>Gunneridae</taxon>
        <taxon>Pentapetalae</taxon>
        <taxon>rosids</taxon>
        <taxon>fabids</taxon>
        <taxon>Rosales</taxon>
        <taxon>Rhamnaceae</taxon>
        <taxon>Paliureae</taxon>
        <taxon>Ziziphus</taxon>
    </lineage>
</organism>
<dbReference type="FunFam" id="1.10.10.60:FF:000348">
    <property type="entry name" value="Transcription factor MYB26"/>
    <property type="match status" value="1"/>
</dbReference>
<dbReference type="Gene3D" id="1.10.10.60">
    <property type="entry name" value="Homeodomain-like"/>
    <property type="match status" value="2"/>
</dbReference>
<dbReference type="PROSITE" id="PS50090">
    <property type="entry name" value="MYB_LIKE"/>
    <property type="match status" value="1"/>
</dbReference>
<evidence type="ECO:0000256" key="4">
    <source>
        <dbReference type="ARBA" id="ARBA00023125"/>
    </source>
</evidence>
<name>A0A978UGE8_ZIZJJ</name>
<feature type="region of interest" description="Disordered" evidence="7">
    <location>
        <begin position="178"/>
        <end position="200"/>
    </location>
</feature>
<dbReference type="PANTHER" id="PTHR47997">
    <property type="entry name" value="MYB DOMAIN PROTEIN 55"/>
    <property type="match status" value="1"/>
</dbReference>
<keyword evidence="4" id="KW-0238">DNA-binding</keyword>
<protein>
    <submittedName>
        <fullName evidence="10">Uncharacterized protein</fullName>
    </submittedName>
</protein>
<evidence type="ECO:0000259" key="8">
    <source>
        <dbReference type="PROSITE" id="PS50090"/>
    </source>
</evidence>
<evidence type="ECO:0000256" key="3">
    <source>
        <dbReference type="ARBA" id="ARBA00023015"/>
    </source>
</evidence>
<evidence type="ECO:0000256" key="5">
    <source>
        <dbReference type="ARBA" id="ARBA00023163"/>
    </source>
</evidence>
<evidence type="ECO:0000259" key="9">
    <source>
        <dbReference type="PROSITE" id="PS51294"/>
    </source>
</evidence>
<dbReference type="Proteomes" id="UP000813462">
    <property type="component" value="Unassembled WGS sequence"/>
</dbReference>
<accession>A0A978UGE8</accession>
<keyword evidence="5" id="KW-0804">Transcription</keyword>
<dbReference type="AlphaFoldDB" id="A0A978UGE8"/>
<dbReference type="PANTHER" id="PTHR47997:SF31">
    <property type="entry name" value="MYB TRANSCRIPTION FACTOR"/>
    <property type="match status" value="1"/>
</dbReference>
<feature type="domain" description="HTH myb-type" evidence="9">
    <location>
        <begin position="54"/>
        <end position="108"/>
    </location>
</feature>
<feature type="region of interest" description="Disordered" evidence="7">
    <location>
        <begin position="335"/>
        <end position="354"/>
    </location>
</feature>
<sequence length="354" mass="39714">MLSKRMERHYGVRWSSKSQIWTPTMLNCRLYKEYFSGLQRCGKSCRLRWLNYLRPDIKRGGFTTEEEKLIINLHGVVGNRWAHIAKYLPGRTDNEIKNYWNSWIKKKIAEKSPSSSSPQGTTSTPIVEHNSQMVGYDSSQPADFENQDYLLSKPPPPAVRESMFHSSCSSTQFIFDTSTTASSRDETNSENNNNDNNNNHMGPELIFQQAMGLNSTGSTWNALQEQQQVLLQALPPSAAPSFTPSNMDMNNYLQPFIQTVENLVPMELQAACGIDDDDDGGDQELSEFVHFQQQQQQQQQQRHNSNSIQFWDNGTGGEPSAAGCGGGDGFTAPCSNNSSNLLSSFPSFYLPPTP</sequence>
<dbReference type="GO" id="GO:0005634">
    <property type="term" value="C:nucleus"/>
    <property type="evidence" value="ECO:0007669"/>
    <property type="project" value="UniProtKB-SubCell"/>
</dbReference>
<feature type="domain" description="Myb-like" evidence="8">
    <location>
        <begin position="54"/>
        <end position="104"/>
    </location>
</feature>
<dbReference type="PROSITE" id="PS51294">
    <property type="entry name" value="HTH_MYB"/>
    <property type="match status" value="1"/>
</dbReference>
<dbReference type="Pfam" id="PF00249">
    <property type="entry name" value="Myb_DNA-binding"/>
    <property type="match status" value="1"/>
</dbReference>
<dbReference type="EMBL" id="JAEACU010000011">
    <property type="protein sequence ID" value="KAH7513879.1"/>
    <property type="molecule type" value="Genomic_DNA"/>
</dbReference>
<dbReference type="CDD" id="cd00167">
    <property type="entry name" value="SANT"/>
    <property type="match status" value="1"/>
</dbReference>
<evidence type="ECO:0000256" key="7">
    <source>
        <dbReference type="SAM" id="MobiDB-lite"/>
    </source>
</evidence>
<feature type="compositionally biased region" description="Low complexity" evidence="7">
    <location>
        <begin position="189"/>
        <end position="199"/>
    </location>
</feature>
<dbReference type="InterPro" id="IPR001005">
    <property type="entry name" value="SANT/Myb"/>
</dbReference>
<dbReference type="GO" id="GO:0003677">
    <property type="term" value="F:DNA binding"/>
    <property type="evidence" value="ECO:0007669"/>
    <property type="project" value="UniProtKB-KW"/>
</dbReference>
<comment type="subcellular location">
    <subcellularLocation>
        <location evidence="1">Nucleus</location>
    </subcellularLocation>
</comment>
<reference evidence="10" key="1">
    <citation type="journal article" date="2021" name="Front. Plant Sci.">
        <title>Chromosome-Scale Genome Assembly for Chinese Sour Jujube and Insights Into Its Genome Evolution and Domestication Signature.</title>
        <authorList>
            <person name="Shen L.-Y."/>
            <person name="Luo H."/>
            <person name="Wang X.-L."/>
            <person name="Wang X.-M."/>
            <person name="Qiu X.-J."/>
            <person name="Liu H."/>
            <person name="Zhou S.-S."/>
            <person name="Jia K.-H."/>
            <person name="Nie S."/>
            <person name="Bao Y.-T."/>
            <person name="Zhang R.-G."/>
            <person name="Yun Q.-Z."/>
            <person name="Chai Y.-H."/>
            <person name="Lu J.-Y."/>
            <person name="Li Y."/>
            <person name="Zhao S.-W."/>
            <person name="Mao J.-F."/>
            <person name="Jia S.-G."/>
            <person name="Mao Y.-M."/>
        </authorList>
    </citation>
    <scope>NUCLEOTIDE SEQUENCE</scope>
    <source>
        <strain evidence="10">AT0</strain>
        <tissue evidence="10">Leaf</tissue>
    </source>
</reference>
<evidence type="ECO:0000256" key="1">
    <source>
        <dbReference type="ARBA" id="ARBA00004123"/>
    </source>
</evidence>